<gene>
    <name evidence="4" type="ORF">CCAX7_24710</name>
</gene>
<protein>
    <submittedName>
        <fullName evidence="4">Uncharacterized protein</fullName>
    </submittedName>
</protein>
<name>A0A402CVJ9_9BACT</name>
<organism evidence="4 5">
    <name type="scientific">Capsulimonas corticalis</name>
    <dbReference type="NCBI Taxonomy" id="2219043"/>
    <lineage>
        <taxon>Bacteria</taxon>
        <taxon>Bacillati</taxon>
        <taxon>Armatimonadota</taxon>
        <taxon>Armatimonadia</taxon>
        <taxon>Capsulimonadales</taxon>
        <taxon>Capsulimonadaceae</taxon>
        <taxon>Capsulimonas</taxon>
    </lineage>
</organism>
<dbReference type="Pfam" id="PF07963">
    <property type="entry name" value="N_methyl"/>
    <property type="match status" value="1"/>
</dbReference>
<dbReference type="PANTHER" id="PTHR30093">
    <property type="entry name" value="GENERAL SECRETION PATHWAY PROTEIN G"/>
    <property type="match status" value="1"/>
</dbReference>
<dbReference type="KEGG" id="ccot:CCAX7_24710"/>
<dbReference type="NCBIfam" id="TIGR02532">
    <property type="entry name" value="IV_pilin_GFxxxE"/>
    <property type="match status" value="1"/>
</dbReference>
<dbReference type="InterPro" id="IPR045584">
    <property type="entry name" value="Pilin-like"/>
</dbReference>
<reference evidence="4 5" key="1">
    <citation type="journal article" date="2019" name="Int. J. Syst. Evol. Microbiol.">
        <title>Capsulimonas corticalis gen. nov., sp. nov., an aerobic capsulated bacterium, of a novel bacterial order, Capsulimonadales ord. nov., of the class Armatimonadia of the phylum Armatimonadetes.</title>
        <authorList>
            <person name="Li J."/>
            <person name="Kudo C."/>
            <person name="Tonouchi A."/>
        </authorList>
    </citation>
    <scope>NUCLEOTIDE SEQUENCE [LARGE SCALE GENOMIC DNA]</scope>
    <source>
        <strain evidence="4 5">AX-7</strain>
    </source>
</reference>
<dbReference type="GO" id="GO:0015627">
    <property type="term" value="C:type II protein secretion system complex"/>
    <property type="evidence" value="ECO:0007669"/>
    <property type="project" value="InterPro"/>
</dbReference>
<dbReference type="Pfam" id="PF07596">
    <property type="entry name" value="SBP_bac_10"/>
    <property type="match status" value="1"/>
</dbReference>
<feature type="region of interest" description="Disordered" evidence="2">
    <location>
        <begin position="236"/>
        <end position="265"/>
    </location>
</feature>
<dbReference type="EMBL" id="AP025739">
    <property type="protein sequence ID" value="BDI30420.1"/>
    <property type="molecule type" value="Genomic_DNA"/>
</dbReference>
<dbReference type="InterPro" id="IPR000983">
    <property type="entry name" value="Bac_GSPG_pilin"/>
</dbReference>
<dbReference type="InterPro" id="IPR012902">
    <property type="entry name" value="N_methyl_site"/>
</dbReference>
<dbReference type="RefSeq" id="WP_165864182.1">
    <property type="nucleotide sequence ID" value="NZ_AP025739.1"/>
</dbReference>
<dbReference type="PRINTS" id="PR00813">
    <property type="entry name" value="BCTERIALGSPG"/>
</dbReference>
<evidence type="ECO:0000256" key="1">
    <source>
        <dbReference type="ARBA" id="ARBA00022481"/>
    </source>
</evidence>
<keyword evidence="5" id="KW-1185">Reference proteome</keyword>
<dbReference type="InterPro" id="IPR011453">
    <property type="entry name" value="DUF1559"/>
</dbReference>
<keyword evidence="3" id="KW-0472">Membrane</keyword>
<dbReference type="AlphaFoldDB" id="A0A402CVJ9"/>
<dbReference type="Gene3D" id="3.30.700.10">
    <property type="entry name" value="Glycoprotein, Type 4 Pilin"/>
    <property type="match status" value="1"/>
</dbReference>
<evidence type="ECO:0000313" key="4">
    <source>
        <dbReference type="EMBL" id="BDI30420.1"/>
    </source>
</evidence>
<feature type="transmembrane region" description="Helical" evidence="3">
    <location>
        <begin position="12"/>
        <end position="34"/>
    </location>
</feature>
<evidence type="ECO:0000256" key="3">
    <source>
        <dbReference type="SAM" id="Phobius"/>
    </source>
</evidence>
<evidence type="ECO:0000313" key="5">
    <source>
        <dbReference type="Proteomes" id="UP000287394"/>
    </source>
</evidence>
<proteinExistence type="predicted"/>
<dbReference type="GO" id="GO:0015628">
    <property type="term" value="P:protein secretion by the type II secretion system"/>
    <property type="evidence" value="ECO:0007669"/>
    <property type="project" value="InterPro"/>
</dbReference>
<keyword evidence="1" id="KW-0488">Methylation</keyword>
<keyword evidence="3" id="KW-1133">Transmembrane helix</keyword>
<sequence length="280" mass="28994">MNISKTQRFGFTLIELLVVIAIISIIAAILFPVFAKAREKARQTACTSNLKQLGIATMQYAQDNDEALIPGCYEGPQAWGGRIYPYVKSTGAYGCLDDSTAHVAGAPAVSYGMNQDLVTGASFSKAVTLAGLNAPSSTVLLFEVSGTPVDVTNDRESTVDLHFGGPPSGYISACGDGYQELHSRWGGPDTTTTPPTDVHLATGNSLGGRVGYGGPGRHTEGAVWLAADGHAKWLRPSQISTGPTAKSAADAQDQAGSEAAGTSNLTFSGGAHASLTFSPI</sequence>
<evidence type="ECO:0000256" key="2">
    <source>
        <dbReference type="SAM" id="MobiDB-lite"/>
    </source>
</evidence>
<dbReference type="SUPFAM" id="SSF54523">
    <property type="entry name" value="Pili subunits"/>
    <property type="match status" value="1"/>
</dbReference>
<accession>A0A402CVJ9</accession>
<keyword evidence="3" id="KW-0812">Transmembrane</keyword>
<dbReference type="Proteomes" id="UP000287394">
    <property type="component" value="Chromosome"/>
</dbReference>